<evidence type="ECO:0000313" key="2">
    <source>
        <dbReference type="Proteomes" id="UP000230790"/>
    </source>
</evidence>
<reference evidence="1 2" key="1">
    <citation type="submission" date="2017-11" db="EMBL/GenBank/DDBJ databases">
        <title>Evolution of Phototrophy in the Chloroflexi Phylum Driven by Horizontal Gene Transfer.</title>
        <authorList>
            <person name="Ward L.M."/>
            <person name="Hemp J."/>
            <person name="Shih P.M."/>
            <person name="Mcglynn S.E."/>
            <person name="Fischer W."/>
        </authorList>
    </citation>
    <scope>NUCLEOTIDE SEQUENCE [LARGE SCALE GENOMIC DNA]</scope>
    <source>
        <strain evidence="1">JP3_7</strain>
    </source>
</reference>
<protein>
    <submittedName>
        <fullName evidence="1">Uncharacterized protein</fullName>
    </submittedName>
</protein>
<proteinExistence type="predicted"/>
<name>A0A2M8QEN6_9CHLR</name>
<gene>
    <name evidence="1" type="ORF">CUN48_04440</name>
</gene>
<comment type="caution">
    <text evidence="1">The sequence shown here is derived from an EMBL/GenBank/DDBJ whole genome shotgun (WGS) entry which is preliminary data.</text>
</comment>
<accession>A0A2M8QEN6</accession>
<dbReference type="AlphaFoldDB" id="A0A2M8QEN6"/>
<sequence>MSHTERRLGDASRVSAAVAEGVGVGAGVAVGSGVSVAAGIAAGAGEHDARMSARTLTINRRSIGAILLVAQEWNT</sequence>
<evidence type="ECO:0000313" key="1">
    <source>
        <dbReference type="EMBL" id="PJF48273.1"/>
    </source>
</evidence>
<dbReference type="Proteomes" id="UP000230790">
    <property type="component" value="Unassembled WGS sequence"/>
</dbReference>
<organism evidence="1 2">
    <name type="scientific">Candidatus Thermofonsia Clade 3 bacterium</name>
    <dbReference type="NCBI Taxonomy" id="2364212"/>
    <lineage>
        <taxon>Bacteria</taxon>
        <taxon>Bacillati</taxon>
        <taxon>Chloroflexota</taxon>
        <taxon>Candidatus Thermofontia</taxon>
        <taxon>Candidatus Thermofonsia Clade 3</taxon>
    </lineage>
</organism>
<dbReference type="EMBL" id="PGTN01000019">
    <property type="protein sequence ID" value="PJF48273.1"/>
    <property type="molecule type" value="Genomic_DNA"/>
</dbReference>